<organism evidence="2 3">
    <name type="scientific">Juglans regia</name>
    <name type="common">English walnut</name>
    <dbReference type="NCBI Taxonomy" id="51240"/>
    <lineage>
        <taxon>Eukaryota</taxon>
        <taxon>Viridiplantae</taxon>
        <taxon>Streptophyta</taxon>
        <taxon>Embryophyta</taxon>
        <taxon>Tracheophyta</taxon>
        <taxon>Spermatophyta</taxon>
        <taxon>Magnoliopsida</taxon>
        <taxon>eudicotyledons</taxon>
        <taxon>Gunneridae</taxon>
        <taxon>Pentapetalae</taxon>
        <taxon>rosids</taxon>
        <taxon>fabids</taxon>
        <taxon>Fagales</taxon>
        <taxon>Juglandaceae</taxon>
        <taxon>Juglans</taxon>
    </lineage>
</organism>
<evidence type="ECO:0000313" key="3">
    <source>
        <dbReference type="Proteomes" id="UP000619265"/>
    </source>
</evidence>
<feature type="region of interest" description="Disordered" evidence="1">
    <location>
        <begin position="262"/>
        <end position="282"/>
    </location>
</feature>
<dbReference type="Proteomes" id="UP000619265">
    <property type="component" value="Unassembled WGS sequence"/>
</dbReference>
<reference evidence="2" key="1">
    <citation type="submission" date="2015-10" db="EMBL/GenBank/DDBJ databases">
        <authorList>
            <person name="Martinez-Garcia P.J."/>
            <person name="Crepeau M.W."/>
            <person name="Puiu D."/>
            <person name="Gonzalez-Ibeas D."/>
            <person name="Whalen J."/>
            <person name="Stevens K."/>
            <person name="Paul R."/>
            <person name="Butterfield T."/>
            <person name="Britton M."/>
            <person name="Reagan R."/>
            <person name="Chakraborty S."/>
            <person name="Walawage S.L."/>
            <person name="Vasquez-Gross H.A."/>
            <person name="Cardeno C."/>
            <person name="Famula R."/>
            <person name="Pratt K."/>
            <person name="Kuruganti S."/>
            <person name="Aradhya M.K."/>
            <person name="Leslie C.A."/>
            <person name="Dandekar A.M."/>
            <person name="Salzberg S.L."/>
            <person name="Wegrzyn J.L."/>
            <person name="Langley C.H."/>
            <person name="Neale D.B."/>
        </authorList>
    </citation>
    <scope>NUCLEOTIDE SEQUENCE</scope>
    <source>
        <tissue evidence="2">Leaves</tissue>
    </source>
</reference>
<proteinExistence type="predicted"/>
<gene>
    <name evidence="2" type="ORF">F2P56_020558</name>
</gene>
<dbReference type="PANTHER" id="PTHR11439">
    <property type="entry name" value="GAG-POL-RELATED RETROTRANSPOSON"/>
    <property type="match status" value="1"/>
</dbReference>
<protein>
    <recommendedName>
        <fullName evidence="4">Secreted RxLR effector protein 161-like</fullName>
    </recommendedName>
</protein>
<dbReference type="AlphaFoldDB" id="A0A833UUB1"/>
<dbReference type="PANTHER" id="PTHR11439:SF455">
    <property type="entry name" value="RLK (RECEPTOR-LIKE PROTEIN KINASE) 8, PUTATIVE-RELATED"/>
    <property type="match status" value="1"/>
</dbReference>
<dbReference type="Gramene" id="Jr09_11410_p1">
    <property type="protein sequence ID" value="cds.Jr09_11410_p1"/>
    <property type="gene ID" value="Jr09_11410"/>
</dbReference>
<evidence type="ECO:0000256" key="1">
    <source>
        <dbReference type="SAM" id="MobiDB-lite"/>
    </source>
</evidence>
<sequence>MDNVKPCATPMATTCNISKFEGADFSDPQLYRSTVGALHYLGFTRPDIDCSVHRVSKFMHQPKEPHWQAVKRILRYLKHTISFSLHFSKQTNQTLHSFSDADWAGDSDDRRSVSAYCIFHEKNLISWSCKQQQTMARSSTESKYKSLSNAAAELQWIQSVLHDLHISLPQCPTLWCDNIGATYLSSNLVFHARTKHIKIDFHYVRDQVLQKKFQVVFVTSKDQLADVLTIALNAPRFTMLHANLQLQELPFRLRGDIGASDAETQVTEEDKCRNSSNGNNEE</sequence>
<dbReference type="InterPro" id="IPR043502">
    <property type="entry name" value="DNA/RNA_pol_sf"/>
</dbReference>
<name>A0A833UUB1_JUGRE</name>
<reference evidence="2" key="2">
    <citation type="submission" date="2020-03" db="EMBL/GenBank/DDBJ databases">
        <title>Walnut 2.0.</title>
        <authorList>
            <person name="Marrano A."/>
            <person name="Britton M."/>
            <person name="Zimin A.V."/>
            <person name="Zaini P.A."/>
            <person name="Workman R."/>
            <person name="Puiu D."/>
            <person name="Bianco L."/>
            <person name="Allen B.J."/>
            <person name="Troggio M."/>
            <person name="Leslie C.A."/>
            <person name="Timp W."/>
            <person name="Dendekar A."/>
            <person name="Salzberg S.L."/>
            <person name="Neale D.B."/>
        </authorList>
    </citation>
    <scope>NUCLEOTIDE SEQUENCE</scope>
    <source>
        <tissue evidence="2">Leaves</tissue>
    </source>
</reference>
<dbReference type="SUPFAM" id="SSF56672">
    <property type="entry name" value="DNA/RNA polymerases"/>
    <property type="match status" value="1"/>
</dbReference>
<dbReference type="EMBL" id="LIHL02000009">
    <property type="protein sequence ID" value="KAF5460708.1"/>
    <property type="molecule type" value="Genomic_DNA"/>
</dbReference>
<comment type="caution">
    <text evidence="2">The sequence shown here is derived from an EMBL/GenBank/DDBJ whole genome shotgun (WGS) entry which is preliminary data.</text>
</comment>
<evidence type="ECO:0008006" key="4">
    <source>
        <dbReference type="Google" id="ProtNLM"/>
    </source>
</evidence>
<accession>A0A833UUB1</accession>
<dbReference type="CDD" id="cd09272">
    <property type="entry name" value="RNase_HI_RT_Ty1"/>
    <property type="match status" value="1"/>
</dbReference>
<evidence type="ECO:0000313" key="2">
    <source>
        <dbReference type="EMBL" id="KAF5460708.1"/>
    </source>
</evidence>